<feature type="binding site" evidence="12">
    <location>
        <position position="23"/>
    </location>
    <ligand>
        <name>Mg(2+)</name>
        <dbReference type="ChEBI" id="CHEBI:18420"/>
    </ligand>
</feature>
<comment type="cofactor">
    <cofactor evidence="12">
        <name>Ni(2+)</name>
        <dbReference type="ChEBI" id="CHEBI:49786"/>
    </cofactor>
    <text evidence="12">Nickel for phosphatase activity.</text>
</comment>
<evidence type="ECO:0000256" key="9">
    <source>
        <dbReference type="ARBA" id="ARBA00022840"/>
    </source>
</evidence>
<evidence type="ECO:0000256" key="4">
    <source>
        <dbReference type="ARBA" id="ARBA00022695"/>
    </source>
</evidence>
<name>A0A7X0JSP5_9GAMM</name>
<dbReference type="GO" id="GO:0016791">
    <property type="term" value="F:phosphatase activity"/>
    <property type="evidence" value="ECO:0007669"/>
    <property type="project" value="UniProtKB-UniRule"/>
</dbReference>
<sequence length="413" mass="46710">MECYLVGGAVRDELMNYPFHERDWVIVGATEQDLENMIAEGYQQVGKDFPVFLHPDSKEEYALARTERKTGHGYGGFSVNTENVSLEDDLSRRDLTINAIAKSADGKFIDPYGGLEDLNNRILRHVSDAFAEDPLRILRIARFVSRYTHLGFTIAPETQQLMKNMVAAGEVEHLVPERVWKETERALGERSPSAYFECLRGCGALHVLMPELDDLFGVPQRAEYHPEIDTGLHSLMVLEQACKLSEEPRIRLAAVLHDLGKAKTPADILPRHHGHEQRSLPLIRTLCERLRIPKAFLRCALHLAEFHTLSHRAMELRGATLAKLFKQLDAYRNPQALDDFLLGSLADSRGRTGFEEQPYPQTDYLKAAFEIACRINAKEIIAQGYSGADIGVQLEQQRINALEHYRKEKGKPA</sequence>
<keyword evidence="3 12" id="KW-0819">tRNA processing</keyword>
<dbReference type="InterPro" id="IPR050124">
    <property type="entry name" value="tRNA_CCA-adding_enzyme"/>
</dbReference>
<comment type="similarity">
    <text evidence="12">Belongs to the tRNA nucleotidyltransferase/poly(A) polymerase family. Bacterial CCA-adding enzyme type 1 subfamily.</text>
</comment>
<dbReference type="NCBIfam" id="NF008137">
    <property type="entry name" value="PRK10885.1"/>
    <property type="match status" value="1"/>
</dbReference>
<evidence type="ECO:0000256" key="11">
    <source>
        <dbReference type="ARBA" id="ARBA00022884"/>
    </source>
</evidence>
<feature type="binding site" evidence="12">
    <location>
        <position position="93"/>
    </location>
    <ligand>
        <name>CTP</name>
        <dbReference type="ChEBI" id="CHEBI:37563"/>
    </ligand>
</feature>
<comment type="function">
    <text evidence="12">Catalyzes the addition and repair of the essential 3'-terminal CCA sequence in tRNAs without using a nucleic acid template. Adds these three nucleotides in the order of C, C, and A to the tRNA nucleotide-73, using CTP and ATP as substrates and producing inorganic pyrophosphate. tRNA 3'-terminal CCA addition is required both for tRNA processing and repair. Also involved in tRNA surveillance by mediating tandem CCA addition to generate a CCACCA at the 3' terminus of unstable tRNAs. While stable tRNAs receive only 3'-terminal CCA, unstable tRNAs are marked with CCACCA and rapidly degraded.</text>
</comment>
<dbReference type="GO" id="GO:0000287">
    <property type="term" value="F:magnesium ion binding"/>
    <property type="evidence" value="ECO:0007669"/>
    <property type="project" value="UniProtKB-UniRule"/>
</dbReference>
<evidence type="ECO:0000313" key="14">
    <source>
        <dbReference type="EMBL" id="MBB6521159.1"/>
    </source>
</evidence>
<dbReference type="RefSeq" id="WP_166849274.1">
    <property type="nucleotide sequence ID" value="NZ_JAAONY010000001.1"/>
</dbReference>
<proteinExistence type="inferred from homology"/>
<organism evidence="14 15">
    <name type="scientific">Pseudoteredinibacter isoporae</name>
    <dbReference type="NCBI Taxonomy" id="570281"/>
    <lineage>
        <taxon>Bacteria</taxon>
        <taxon>Pseudomonadati</taxon>
        <taxon>Pseudomonadota</taxon>
        <taxon>Gammaproteobacteria</taxon>
        <taxon>Cellvibrionales</taxon>
        <taxon>Cellvibrionaceae</taxon>
        <taxon>Pseudoteredinibacter</taxon>
    </lineage>
</organism>
<keyword evidence="6 12" id="KW-0547">Nucleotide-binding</keyword>
<dbReference type="EC" id="3.1.3.-" evidence="12"/>
<dbReference type="GO" id="GO:0004112">
    <property type="term" value="F:cyclic-nucleotide phosphodiesterase activity"/>
    <property type="evidence" value="ECO:0007669"/>
    <property type="project" value="UniProtKB-UniRule"/>
</dbReference>
<dbReference type="InterPro" id="IPR002646">
    <property type="entry name" value="PolA_pol_head_dom"/>
</dbReference>
<feature type="binding site" evidence="12">
    <location>
        <position position="142"/>
    </location>
    <ligand>
        <name>CTP</name>
        <dbReference type="ChEBI" id="CHEBI:37563"/>
    </ligand>
</feature>
<evidence type="ECO:0000256" key="5">
    <source>
        <dbReference type="ARBA" id="ARBA00022723"/>
    </source>
</evidence>
<keyword evidence="2 12" id="KW-0808">Transferase</keyword>
<dbReference type="GO" id="GO:0000049">
    <property type="term" value="F:tRNA binding"/>
    <property type="evidence" value="ECO:0007669"/>
    <property type="project" value="UniProtKB-UniRule"/>
</dbReference>
<dbReference type="Pfam" id="PF01966">
    <property type="entry name" value="HD"/>
    <property type="match status" value="1"/>
</dbReference>
<dbReference type="PANTHER" id="PTHR47545">
    <property type="entry name" value="MULTIFUNCTIONAL CCA PROTEIN"/>
    <property type="match status" value="1"/>
</dbReference>
<dbReference type="Gene3D" id="1.10.3090.10">
    <property type="entry name" value="cca-adding enzyme, domain 2"/>
    <property type="match status" value="1"/>
</dbReference>
<keyword evidence="15" id="KW-1185">Reference proteome</keyword>
<dbReference type="Gene3D" id="3.30.460.10">
    <property type="entry name" value="Beta Polymerase, domain 2"/>
    <property type="match status" value="1"/>
</dbReference>
<keyword evidence="5 12" id="KW-0479">Metal-binding</keyword>
<dbReference type="InterPro" id="IPR012006">
    <property type="entry name" value="CCA_bact"/>
</dbReference>
<dbReference type="HAMAP" id="MF_01262">
    <property type="entry name" value="CCA_bact_type2"/>
    <property type="match status" value="1"/>
</dbReference>
<keyword evidence="12" id="KW-0511">Multifunctional enzyme</keyword>
<feature type="binding site" evidence="12">
    <location>
        <position position="139"/>
    </location>
    <ligand>
        <name>CTP</name>
        <dbReference type="ChEBI" id="CHEBI:37563"/>
    </ligand>
</feature>
<comment type="catalytic activity">
    <reaction evidence="12">
        <text>a tRNA precursor + 2 CTP + ATP = a tRNA with a 3' CCA end + 3 diphosphate</text>
        <dbReference type="Rhea" id="RHEA:14433"/>
        <dbReference type="Rhea" id="RHEA-COMP:10465"/>
        <dbReference type="Rhea" id="RHEA-COMP:10468"/>
        <dbReference type="ChEBI" id="CHEBI:30616"/>
        <dbReference type="ChEBI" id="CHEBI:33019"/>
        <dbReference type="ChEBI" id="CHEBI:37563"/>
        <dbReference type="ChEBI" id="CHEBI:74896"/>
        <dbReference type="ChEBI" id="CHEBI:83071"/>
        <dbReference type="EC" id="2.7.7.72"/>
    </reaction>
</comment>
<comment type="domain">
    <text evidence="12">Comprises two domains: an N-terminal domain containing the nucleotidyltransferase activity and a C-terminal HD domain associated with both phosphodiesterase and phosphatase activities.</text>
</comment>
<dbReference type="GO" id="GO:0004810">
    <property type="term" value="F:CCA tRNA nucleotidyltransferase activity"/>
    <property type="evidence" value="ECO:0007669"/>
    <property type="project" value="UniProtKB-UniRule"/>
</dbReference>
<keyword evidence="7 12" id="KW-0692">RNA repair</keyword>
<evidence type="ECO:0000256" key="7">
    <source>
        <dbReference type="ARBA" id="ARBA00022800"/>
    </source>
</evidence>
<accession>A0A7X0JSP5</accession>
<dbReference type="InterPro" id="IPR032828">
    <property type="entry name" value="PolyA_RNA-bd"/>
</dbReference>
<dbReference type="CDD" id="cd00077">
    <property type="entry name" value="HDc"/>
    <property type="match status" value="1"/>
</dbReference>
<dbReference type="GO" id="GO:0042245">
    <property type="term" value="P:RNA repair"/>
    <property type="evidence" value="ECO:0007669"/>
    <property type="project" value="UniProtKB-KW"/>
</dbReference>
<keyword evidence="8 12" id="KW-0378">Hydrolase</keyword>
<dbReference type="GO" id="GO:0005524">
    <property type="term" value="F:ATP binding"/>
    <property type="evidence" value="ECO:0007669"/>
    <property type="project" value="UniProtKB-UniRule"/>
</dbReference>
<reference evidence="14 15" key="1">
    <citation type="submission" date="2020-08" db="EMBL/GenBank/DDBJ databases">
        <title>Genomic Encyclopedia of Type Strains, Phase IV (KMG-IV): sequencing the most valuable type-strain genomes for metagenomic binning, comparative biology and taxonomic classification.</title>
        <authorList>
            <person name="Goeker M."/>
        </authorList>
    </citation>
    <scope>NUCLEOTIDE SEQUENCE [LARGE SCALE GENOMIC DNA]</scope>
    <source>
        <strain evidence="14 15">DSM 22368</strain>
    </source>
</reference>
<comment type="caution">
    <text evidence="14">The sequence shown here is derived from an EMBL/GenBank/DDBJ whole genome shotgun (WGS) entry which is preliminary data.</text>
</comment>
<dbReference type="InParanoid" id="A0A7X0JSP5"/>
<dbReference type="AlphaFoldDB" id="A0A7X0JSP5"/>
<feature type="binding site" evidence="12">
    <location>
        <position position="93"/>
    </location>
    <ligand>
        <name>ATP</name>
        <dbReference type="ChEBI" id="CHEBI:30616"/>
    </ligand>
</feature>
<dbReference type="EMBL" id="JACHHT010000001">
    <property type="protein sequence ID" value="MBB6521159.1"/>
    <property type="molecule type" value="Genomic_DNA"/>
</dbReference>
<dbReference type="Pfam" id="PF01743">
    <property type="entry name" value="PolyA_pol"/>
    <property type="match status" value="1"/>
</dbReference>
<comment type="cofactor">
    <cofactor evidence="12">
        <name>Mg(2+)</name>
        <dbReference type="ChEBI" id="CHEBI:18420"/>
    </cofactor>
    <text evidence="12">Magnesium is required for nucleotidyltransferase activity.</text>
</comment>
<feature type="binding site" evidence="12">
    <location>
        <position position="139"/>
    </location>
    <ligand>
        <name>ATP</name>
        <dbReference type="ChEBI" id="CHEBI:30616"/>
    </ligand>
</feature>
<dbReference type="InterPro" id="IPR006674">
    <property type="entry name" value="HD_domain"/>
</dbReference>
<comment type="miscellaneous">
    <text evidence="12">A single active site specifically recognizes both ATP and CTP and is responsible for their addition.</text>
</comment>
<feature type="binding site" evidence="12">
    <location>
        <position position="21"/>
    </location>
    <ligand>
        <name>Mg(2+)</name>
        <dbReference type="ChEBI" id="CHEBI:18420"/>
    </ligand>
</feature>
<keyword evidence="11 12" id="KW-0694">RNA-binding</keyword>
<evidence type="ECO:0000256" key="2">
    <source>
        <dbReference type="ARBA" id="ARBA00022679"/>
    </source>
</evidence>
<feature type="binding site" evidence="12">
    <location>
        <position position="8"/>
    </location>
    <ligand>
        <name>CTP</name>
        <dbReference type="ChEBI" id="CHEBI:37563"/>
    </ligand>
</feature>
<feature type="binding site" evidence="12">
    <location>
        <position position="142"/>
    </location>
    <ligand>
        <name>ATP</name>
        <dbReference type="ChEBI" id="CHEBI:30616"/>
    </ligand>
</feature>
<feature type="binding site" evidence="12">
    <location>
        <position position="8"/>
    </location>
    <ligand>
        <name>ATP</name>
        <dbReference type="ChEBI" id="CHEBI:30616"/>
    </ligand>
</feature>
<feature type="domain" description="HD" evidence="13">
    <location>
        <begin position="230"/>
        <end position="331"/>
    </location>
</feature>
<evidence type="ECO:0000256" key="1">
    <source>
        <dbReference type="ARBA" id="ARBA00022596"/>
    </source>
</evidence>
<keyword evidence="10 12" id="KW-0460">Magnesium</keyword>
<dbReference type="HAMAP" id="MF_01261">
    <property type="entry name" value="CCA_bact_type1"/>
    <property type="match status" value="1"/>
</dbReference>
<evidence type="ECO:0000256" key="10">
    <source>
        <dbReference type="ARBA" id="ARBA00022842"/>
    </source>
</evidence>
<dbReference type="SUPFAM" id="SSF81301">
    <property type="entry name" value="Nucleotidyltransferase"/>
    <property type="match status" value="1"/>
</dbReference>
<evidence type="ECO:0000256" key="6">
    <source>
        <dbReference type="ARBA" id="ARBA00022741"/>
    </source>
</evidence>
<comment type="catalytic activity">
    <reaction evidence="12">
        <text>a tRNA with a 3' CCA end + 2 CTP + ATP = a tRNA with a 3' CCACCA end + 3 diphosphate</text>
        <dbReference type="Rhea" id="RHEA:76235"/>
        <dbReference type="Rhea" id="RHEA-COMP:10468"/>
        <dbReference type="Rhea" id="RHEA-COMP:18655"/>
        <dbReference type="ChEBI" id="CHEBI:30616"/>
        <dbReference type="ChEBI" id="CHEBI:33019"/>
        <dbReference type="ChEBI" id="CHEBI:37563"/>
        <dbReference type="ChEBI" id="CHEBI:83071"/>
        <dbReference type="ChEBI" id="CHEBI:195187"/>
    </reaction>
</comment>
<evidence type="ECO:0000256" key="12">
    <source>
        <dbReference type="HAMAP-Rule" id="MF_01261"/>
    </source>
</evidence>
<evidence type="ECO:0000256" key="3">
    <source>
        <dbReference type="ARBA" id="ARBA00022694"/>
    </source>
</evidence>
<keyword evidence="9 12" id="KW-0067">ATP-binding</keyword>
<dbReference type="EC" id="2.7.7.72" evidence="12"/>
<evidence type="ECO:0000313" key="15">
    <source>
        <dbReference type="Proteomes" id="UP000528457"/>
    </source>
</evidence>
<keyword evidence="1 12" id="KW-0533">Nickel</keyword>
<gene>
    <name evidence="12" type="primary">cca</name>
    <name evidence="14" type="ORF">HNR48_001437</name>
</gene>
<dbReference type="Proteomes" id="UP000528457">
    <property type="component" value="Unassembled WGS sequence"/>
</dbReference>
<feature type="binding site" evidence="12">
    <location>
        <position position="11"/>
    </location>
    <ligand>
        <name>CTP</name>
        <dbReference type="ChEBI" id="CHEBI:37563"/>
    </ligand>
</feature>
<dbReference type="InterPro" id="IPR003607">
    <property type="entry name" value="HD/PDEase_dom"/>
</dbReference>
<evidence type="ECO:0000259" key="13">
    <source>
        <dbReference type="PROSITE" id="PS51831"/>
    </source>
</evidence>
<dbReference type="PIRSF" id="PIRSF000813">
    <property type="entry name" value="CCA_bact"/>
    <property type="match status" value="1"/>
</dbReference>
<feature type="binding site" evidence="12">
    <location>
        <position position="11"/>
    </location>
    <ligand>
        <name>ATP</name>
        <dbReference type="ChEBI" id="CHEBI:30616"/>
    </ligand>
</feature>
<dbReference type="PANTHER" id="PTHR47545:SF1">
    <property type="entry name" value="MULTIFUNCTIONAL CCA PROTEIN"/>
    <property type="match status" value="1"/>
</dbReference>
<dbReference type="FunCoup" id="A0A7X0JSP5">
    <property type="interactions" value="259"/>
</dbReference>
<protein>
    <recommendedName>
        <fullName evidence="12">Multifunctional CCA protein</fullName>
    </recommendedName>
    <domain>
        <recommendedName>
            <fullName evidence="12">CCA-adding enzyme</fullName>
            <ecNumber evidence="12">2.7.7.72</ecNumber>
        </recommendedName>
        <alternativeName>
            <fullName evidence="12">CCA tRNA nucleotidyltransferase</fullName>
        </alternativeName>
        <alternativeName>
            <fullName evidence="12">tRNA CCA-pyrophosphorylase</fullName>
        </alternativeName>
        <alternativeName>
            <fullName evidence="12">tRNA adenylyl-/cytidylyl-transferase</fullName>
        </alternativeName>
        <alternativeName>
            <fullName evidence="12">tRNA nucleotidyltransferase</fullName>
        </alternativeName>
        <alternativeName>
            <fullName evidence="12">tRNA-NT</fullName>
        </alternativeName>
    </domain>
    <domain>
        <recommendedName>
            <fullName evidence="12">2'-nucleotidase</fullName>
            <ecNumber evidence="12">3.1.3.-</ecNumber>
        </recommendedName>
    </domain>
    <domain>
        <recommendedName>
            <fullName evidence="12">2',3'-cyclic phosphodiesterase</fullName>
            <ecNumber evidence="12">3.1.4.-</ecNumber>
        </recommendedName>
    </domain>
    <domain>
        <recommendedName>
            <fullName evidence="12">Phosphatase</fullName>
        </recommendedName>
    </domain>
</protein>
<dbReference type="Pfam" id="PF12627">
    <property type="entry name" value="PolyA_pol_RNAbd"/>
    <property type="match status" value="1"/>
</dbReference>
<keyword evidence="4 12" id="KW-0548">Nucleotidyltransferase</keyword>
<dbReference type="PROSITE" id="PS51831">
    <property type="entry name" value="HD"/>
    <property type="match status" value="1"/>
</dbReference>
<dbReference type="SUPFAM" id="SSF81891">
    <property type="entry name" value="Poly A polymerase C-terminal region-like"/>
    <property type="match status" value="1"/>
</dbReference>
<comment type="subunit">
    <text evidence="12">Monomer. Can also form homodimers and oligomers.</text>
</comment>
<dbReference type="InterPro" id="IPR043519">
    <property type="entry name" value="NT_sf"/>
</dbReference>
<evidence type="ECO:0000256" key="8">
    <source>
        <dbReference type="ARBA" id="ARBA00022801"/>
    </source>
</evidence>
<dbReference type="EC" id="3.1.4.-" evidence="12"/>
<dbReference type="GO" id="GO:0001680">
    <property type="term" value="P:tRNA 3'-terminal CCA addition"/>
    <property type="evidence" value="ECO:0007669"/>
    <property type="project" value="UniProtKB-UniRule"/>
</dbReference>